<dbReference type="PANTHER" id="PTHR11895">
    <property type="entry name" value="TRANSAMIDASE"/>
    <property type="match status" value="1"/>
</dbReference>
<gene>
    <name evidence="2" type="ORF">ABNG04_14665</name>
</gene>
<sequence length="482" mass="50360">MELDALSSEQVRELAERHIATLDEETAERFAEQFGAQDDLLQPLFELPTVDPPERASRRATDEGDPLGAFITQCEVEGDGGPLSDMTIGVKDNIAVAGVPMTCGSPALEEHIPSIDATVVSRLLSAGATIGGKTNMDEFAFGGDKSTMRIRLAHNPHDETRQPGSSSAGSGVAVATGQVDAALGSDTGGSVRFPAAWCGVVGLKPTRGAVSHNGFVQYAKTLDNIGILGPTVEAVARVFEHVAGPDPTDERTMGASTNFSSERVTETNPENLTIGVVADLVGNAPELDAIVEERLDELSERGAEVREVNIADIGLWLPAWLGLGMAELSGYLANGGANTWALSPGRPATVEAVSASVRTPAQIGDPVLSAWLYGQRLRETDSAVYSRAHMARERVTDGVDTALADVDVLASTTVPMLPPEWGDGIENVFEALSNTGVFNVTGHPAVSVPVGAIRGLPVGLQFIAPHGHEATALGAGYTAMNG</sequence>
<evidence type="ECO:0000313" key="2">
    <source>
        <dbReference type="EMBL" id="MEZ3165092.1"/>
    </source>
</evidence>
<dbReference type="InterPro" id="IPR036928">
    <property type="entry name" value="AS_sf"/>
</dbReference>
<dbReference type="RefSeq" id="WP_371163135.1">
    <property type="nucleotide sequence ID" value="NZ_JBEDNX010000003.1"/>
</dbReference>
<name>A0ABD5M4G7_9EURY</name>
<comment type="caution">
    <text evidence="2">The sequence shown here is derived from an EMBL/GenBank/DDBJ whole genome shotgun (WGS) entry which is preliminary data.</text>
</comment>
<evidence type="ECO:0000313" key="3">
    <source>
        <dbReference type="Proteomes" id="UP001567572"/>
    </source>
</evidence>
<accession>A0ABD5M4G7</accession>
<feature type="domain" description="Amidase" evidence="1">
    <location>
        <begin position="77"/>
        <end position="472"/>
    </location>
</feature>
<dbReference type="SUPFAM" id="SSF75304">
    <property type="entry name" value="Amidase signature (AS) enzymes"/>
    <property type="match status" value="1"/>
</dbReference>
<dbReference type="Pfam" id="PF01425">
    <property type="entry name" value="Amidase"/>
    <property type="match status" value="1"/>
</dbReference>
<dbReference type="InterPro" id="IPR023631">
    <property type="entry name" value="Amidase_dom"/>
</dbReference>
<dbReference type="PANTHER" id="PTHR11895:SF7">
    <property type="entry name" value="GLUTAMYL-TRNA(GLN) AMIDOTRANSFERASE SUBUNIT A, MITOCHONDRIAL"/>
    <property type="match status" value="1"/>
</dbReference>
<reference evidence="2 3" key="1">
    <citation type="submission" date="2024-06" db="EMBL/GenBank/DDBJ databases">
        <title>Halorubrum miltondacostae sp. nov., a potential PHA producer isolated from an inland solar saltern in Rio Maior, Portugal.</title>
        <authorList>
            <person name="Albuquerque L."/>
            <person name="Viver T."/>
            <person name="Barroso C."/>
            <person name="Claudino R."/>
            <person name="Galvan M."/>
            <person name="Simoes G."/>
            <person name="Lobo Da Cunha A."/>
            <person name="Egas C."/>
        </authorList>
    </citation>
    <scope>NUCLEOTIDE SEQUENCE [LARGE SCALE GENOMIC DNA]</scope>
    <source>
        <strain evidence="2 3">RMP-11</strain>
    </source>
</reference>
<dbReference type="Proteomes" id="UP001567572">
    <property type="component" value="Unassembled WGS sequence"/>
</dbReference>
<organism evidence="2 3">
    <name type="scientific">Halorubrum miltondacostae</name>
    <dbReference type="NCBI Taxonomy" id="3076378"/>
    <lineage>
        <taxon>Archaea</taxon>
        <taxon>Methanobacteriati</taxon>
        <taxon>Methanobacteriota</taxon>
        <taxon>Stenosarchaea group</taxon>
        <taxon>Halobacteria</taxon>
        <taxon>Halobacteriales</taxon>
        <taxon>Haloferacaceae</taxon>
        <taxon>Halorubrum</taxon>
    </lineage>
</organism>
<dbReference type="EMBL" id="JBEDNY010000006">
    <property type="protein sequence ID" value="MEZ3165092.1"/>
    <property type="molecule type" value="Genomic_DNA"/>
</dbReference>
<dbReference type="AlphaFoldDB" id="A0ABD5M4G7"/>
<evidence type="ECO:0000259" key="1">
    <source>
        <dbReference type="Pfam" id="PF01425"/>
    </source>
</evidence>
<proteinExistence type="predicted"/>
<protein>
    <submittedName>
        <fullName evidence="2">Amidase</fullName>
    </submittedName>
</protein>
<dbReference type="Gene3D" id="3.90.1300.10">
    <property type="entry name" value="Amidase signature (AS) domain"/>
    <property type="match status" value="1"/>
</dbReference>
<dbReference type="InterPro" id="IPR000120">
    <property type="entry name" value="Amidase"/>
</dbReference>
<keyword evidence="3" id="KW-1185">Reference proteome</keyword>